<proteinExistence type="predicted"/>
<organism evidence="1">
    <name type="scientific">marine metagenome</name>
    <dbReference type="NCBI Taxonomy" id="408172"/>
    <lineage>
        <taxon>unclassified sequences</taxon>
        <taxon>metagenomes</taxon>
        <taxon>ecological metagenomes</taxon>
    </lineage>
</organism>
<protein>
    <recommendedName>
        <fullName evidence="2">Outer membrane protein beta-barrel domain-containing protein</fullName>
    </recommendedName>
</protein>
<gene>
    <name evidence="1" type="ORF">METZ01_LOCUS203742</name>
</gene>
<dbReference type="AlphaFoldDB" id="A0A382EJI2"/>
<reference evidence="1" key="1">
    <citation type="submission" date="2018-05" db="EMBL/GenBank/DDBJ databases">
        <authorList>
            <person name="Lanie J.A."/>
            <person name="Ng W.-L."/>
            <person name="Kazmierczak K.M."/>
            <person name="Andrzejewski T.M."/>
            <person name="Davidsen T.M."/>
            <person name="Wayne K.J."/>
            <person name="Tettelin H."/>
            <person name="Glass J.I."/>
            <person name="Rusch D."/>
            <person name="Podicherti R."/>
            <person name="Tsui H.-C.T."/>
            <person name="Winkler M.E."/>
        </authorList>
    </citation>
    <scope>NUCLEOTIDE SEQUENCE</scope>
</reference>
<feature type="non-terminal residue" evidence="1">
    <location>
        <position position="100"/>
    </location>
</feature>
<name>A0A382EJI2_9ZZZZ</name>
<evidence type="ECO:0000313" key="1">
    <source>
        <dbReference type="EMBL" id="SVB50888.1"/>
    </source>
</evidence>
<sequence>MAVTIAKPVFADATLFVGPNQTPTNRPSAGVSLGLSLLMVGFEFEHASTQEDRLTNAPSLKTSMFNILFQTPFSSLAGLQFYATAGGGLYREQLVESLTT</sequence>
<accession>A0A382EJI2</accession>
<evidence type="ECO:0008006" key="2">
    <source>
        <dbReference type="Google" id="ProtNLM"/>
    </source>
</evidence>
<dbReference type="EMBL" id="UINC01044863">
    <property type="protein sequence ID" value="SVB50888.1"/>
    <property type="molecule type" value="Genomic_DNA"/>
</dbReference>